<accession>A0AAD5K357</accession>
<evidence type="ECO:0000259" key="2">
    <source>
        <dbReference type="Pfam" id="PF20789"/>
    </source>
</evidence>
<proteinExistence type="predicted"/>
<dbReference type="Pfam" id="PF20789">
    <property type="entry name" value="4HBT_3C"/>
    <property type="match status" value="1"/>
</dbReference>
<keyword evidence="4" id="KW-1185">Reference proteome</keyword>
<dbReference type="PANTHER" id="PTHR38110:SF1">
    <property type="entry name" value="THIOESTERASE DOMAIN-CONTAINING PROTEIN"/>
    <property type="match status" value="1"/>
</dbReference>
<evidence type="ECO:0000313" key="4">
    <source>
        <dbReference type="Proteomes" id="UP001209540"/>
    </source>
</evidence>
<evidence type="ECO:0000313" key="3">
    <source>
        <dbReference type="EMBL" id="KAI9252913.1"/>
    </source>
</evidence>
<dbReference type="Gene3D" id="2.40.160.210">
    <property type="entry name" value="Acyl-CoA thioesterase, double hotdog domain"/>
    <property type="match status" value="1"/>
</dbReference>
<evidence type="ECO:0000259" key="1">
    <source>
        <dbReference type="Pfam" id="PF13622"/>
    </source>
</evidence>
<dbReference type="InterPro" id="IPR042171">
    <property type="entry name" value="Acyl-CoA_hotdog"/>
</dbReference>
<dbReference type="InterPro" id="IPR049449">
    <property type="entry name" value="TesB_ACOT8-like_N"/>
</dbReference>
<reference evidence="3" key="2">
    <citation type="submission" date="2023-02" db="EMBL/GenBank/DDBJ databases">
        <authorList>
            <consortium name="DOE Joint Genome Institute"/>
            <person name="Mondo S.J."/>
            <person name="Chang Y."/>
            <person name="Wang Y."/>
            <person name="Ahrendt S."/>
            <person name="Andreopoulos W."/>
            <person name="Barry K."/>
            <person name="Beard J."/>
            <person name="Benny G.L."/>
            <person name="Blankenship S."/>
            <person name="Bonito G."/>
            <person name="Cuomo C."/>
            <person name="Desiro A."/>
            <person name="Gervers K.A."/>
            <person name="Hundley H."/>
            <person name="Kuo A."/>
            <person name="LaButti K."/>
            <person name="Lang B.F."/>
            <person name="Lipzen A."/>
            <person name="O'Donnell K."/>
            <person name="Pangilinan J."/>
            <person name="Reynolds N."/>
            <person name="Sandor L."/>
            <person name="Smith M.W."/>
            <person name="Tsang A."/>
            <person name="Grigoriev I.V."/>
            <person name="Stajich J.E."/>
            <person name="Spatafora J.W."/>
        </authorList>
    </citation>
    <scope>NUCLEOTIDE SEQUENCE</scope>
    <source>
        <strain evidence="3">RSA 2281</strain>
    </source>
</reference>
<protein>
    <submittedName>
        <fullName evidence="3">Thioesterase-like superfamily-domain-containing protein</fullName>
    </submittedName>
</protein>
<feature type="domain" description="Acyl-CoA thioesterase-like N-terminal HotDog" evidence="1">
    <location>
        <begin position="42"/>
        <end position="115"/>
    </location>
</feature>
<organism evidence="3 4">
    <name type="scientific">Phascolomyces articulosus</name>
    <dbReference type="NCBI Taxonomy" id="60185"/>
    <lineage>
        <taxon>Eukaryota</taxon>
        <taxon>Fungi</taxon>
        <taxon>Fungi incertae sedis</taxon>
        <taxon>Mucoromycota</taxon>
        <taxon>Mucoromycotina</taxon>
        <taxon>Mucoromycetes</taxon>
        <taxon>Mucorales</taxon>
        <taxon>Lichtheimiaceae</taxon>
        <taxon>Phascolomyces</taxon>
    </lineage>
</organism>
<name>A0AAD5K357_9FUNG</name>
<gene>
    <name evidence="3" type="ORF">BDA99DRAFT_540903</name>
</gene>
<dbReference type="AlphaFoldDB" id="A0AAD5K357"/>
<sequence>MSNNSELESANKKAQYAFDKATDTYYVGTTSYGVALYNGAADPDWCIGDVPHGGGILSIITDSVLRHFSDKHQKDPVAMNGFFLHKSEVGPCVIAIQDLKTSRKGYCLVKASLLQPIKDKSYVLASADQFDPEQYKEKVHVIFTMGNMDTEEGVTYFHEPYQPPNRDVMEPYNFVFMSEFVESRLDLTGSAEGETPGRPEFNQSIKFKDGRETDFKAIPYWCDMFIPPPVMLGQGVIDGPCWCPTMQLEVQFKRRPKAKEVLCTIASPHIINSRFDASGGVWDLEGNLIAITRHQCLIVPWSRNTKRDVSDESSSKL</sequence>
<dbReference type="SUPFAM" id="SSF54637">
    <property type="entry name" value="Thioesterase/thiol ester dehydrase-isomerase"/>
    <property type="match status" value="1"/>
</dbReference>
<dbReference type="Pfam" id="PF13622">
    <property type="entry name" value="4HBT_3"/>
    <property type="match status" value="1"/>
</dbReference>
<reference evidence="3" key="1">
    <citation type="journal article" date="2022" name="IScience">
        <title>Evolution of zygomycete secretomes and the origins of terrestrial fungal ecologies.</title>
        <authorList>
            <person name="Chang Y."/>
            <person name="Wang Y."/>
            <person name="Mondo S."/>
            <person name="Ahrendt S."/>
            <person name="Andreopoulos W."/>
            <person name="Barry K."/>
            <person name="Beard J."/>
            <person name="Benny G.L."/>
            <person name="Blankenship S."/>
            <person name="Bonito G."/>
            <person name="Cuomo C."/>
            <person name="Desiro A."/>
            <person name="Gervers K.A."/>
            <person name="Hundley H."/>
            <person name="Kuo A."/>
            <person name="LaButti K."/>
            <person name="Lang B.F."/>
            <person name="Lipzen A."/>
            <person name="O'Donnell K."/>
            <person name="Pangilinan J."/>
            <person name="Reynolds N."/>
            <person name="Sandor L."/>
            <person name="Smith M.E."/>
            <person name="Tsang A."/>
            <person name="Grigoriev I.V."/>
            <person name="Stajich J.E."/>
            <person name="Spatafora J.W."/>
        </authorList>
    </citation>
    <scope>NUCLEOTIDE SEQUENCE</scope>
    <source>
        <strain evidence="3">RSA 2281</strain>
    </source>
</reference>
<dbReference type="PANTHER" id="PTHR38110">
    <property type="entry name" value="CHROMOSOME 23, WHOLE GENOME SHOTGUN SEQUENCE"/>
    <property type="match status" value="1"/>
</dbReference>
<comment type="caution">
    <text evidence="3">The sequence shown here is derived from an EMBL/GenBank/DDBJ whole genome shotgun (WGS) entry which is preliminary data.</text>
</comment>
<dbReference type="Proteomes" id="UP001209540">
    <property type="component" value="Unassembled WGS sequence"/>
</dbReference>
<feature type="domain" description="Acyl-CoA thioesterase-like C-terminal" evidence="2">
    <location>
        <begin position="180"/>
        <end position="298"/>
    </location>
</feature>
<dbReference type="InterPro" id="IPR052389">
    <property type="entry name" value="Sec_Metab_Biosynth-Assoc"/>
</dbReference>
<dbReference type="InterPro" id="IPR049450">
    <property type="entry name" value="ACOT8-like_C"/>
</dbReference>
<dbReference type="InterPro" id="IPR029069">
    <property type="entry name" value="HotDog_dom_sf"/>
</dbReference>
<dbReference type="EMBL" id="JAIXMP010000027">
    <property type="protein sequence ID" value="KAI9252913.1"/>
    <property type="molecule type" value="Genomic_DNA"/>
</dbReference>